<name>A0A9N7NZX2_STRHE</name>
<proteinExistence type="predicted"/>
<comment type="caution">
    <text evidence="2">The sequence shown here is derived from an EMBL/GenBank/DDBJ whole genome shotgun (WGS) entry which is preliminary data.</text>
</comment>
<evidence type="ECO:0000256" key="1">
    <source>
        <dbReference type="SAM" id="MobiDB-lite"/>
    </source>
</evidence>
<feature type="non-terminal residue" evidence="2">
    <location>
        <position position="1"/>
    </location>
</feature>
<dbReference type="AlphaFoldDB" id="A0A9N7NZX2"/>
<feature type="non-terminal residue" evidence="2">
    <location>
        <position position="318"/>
    </location>
</feature>
<dbReference type="Proteomes" id="UP001153555">
    <property type="component" value="Unassembled WGS sequence"/>
</dbReference>
<feature type="region of interest" description="Disordered" evidence="1">
    <location>
        <begin position="87"/>
        <end position="108"/>
    </location>
</feature>
<reference evidence="2" key="1">
    <citation type="submission" date="2019-12" db="EMBL/GenBank/DDBJ databases">
        <authorList>
            <person name="Scholes J."/>
        </authorList>
    </citation>
    <scope>NUCLEOTIDE SEQUENCE</scope>
</reference>
<evidence type="ECO:0000313" key="2">
    <source>
        <dbReference type="EMBL" id="CAA0840410.1"/>
    </source>
</evidence>
<gene>
    <name evidence="2" type="ORF">SHERM_00491</name>
</gene>
<evidence type="ECO:0000313" key="3">
    <source>
        <dbReference type="Proteomes" id="UP001153555"/>
    </source>
</evidence>
<dbReference type="EMBL" id="CACSLK010032525">
    <property type="protein sequence ID" value="CAA0840410.1"/>
    <property type="molecule type" value="Genomic_DNA"/>
</dbReference>
<organism evidence="2 3">
    <name type="scientific">Striga hermonthica</name>
    <name type="common">Purple witchweed</name>
    <name type="synonym">Buchnera hermonthica</name>
    <dbReference type="NCBI Taxonomy" id="68872"/>
    <lineage>
        <taxon>Eukaryota</taxon>
        <taxon>Viridiplantae</taxon>
        <taxon>Streptophyta</taxon>
        <taxon>Embryophyta</taxon>
        <taxon>Tracheophyta</taxon>
        <taxon>Spermatophyta</taxon>
        <taxon>Magnoliopsida</taxon>
        <taxon>eudicotyledons</taxon>
        <taxon>Gunneridae</taxon>
        <taxon>Pentapetalae</taxon>
        <taxon>asterids</taxon>
        <taxon>lamiids</taxon>
        <taxon>Lamiales</taxon>
        <taxon>Orobanchaceae</taxon>
        <taxon>Buchnereae</taxon>
        <taxon>Striga</taxon>
    </lineage>
</organism>
<accession>A0A9N7NZX2</accession>
<sequence>PSPRRTRRLAHGLHTRALSRALPLCRVPPARVHQRPALLRLLGLGRPRLPRTRALSRAYRRCCPHPARPCHLRTRCARPAWSARPATPRTRCPSAATPIARHPPDNLPLRATSPILQAPCVSTPMRVRAPLSTALFASLLMCLSASHTSSYPSFRPCMRCFGPFSSLTGSSRLLGSSCRRGSEPTSVSFPSSSRLSLSSRIYPRPSKHRALLLRPYAYLHHTVRMYYRYPLGMVAGPFWVLVALVCPLECTHGVRHFYAGRCSVIRQVMIITISVSVHDYSVLVSVSVSVQYQFSYICQDHDIVIIFTVYFSMSFCGS</sequence>
<keyword evidence="3" id="KW-1185">Reference proteome</keyword>
<protein>
    <submittedName>
        <fullName evidence="2">Uncharacterized protein</fullName>
    </submittedName>
</protein>